<dbReference type="GO" id="GO:0009279">
    <property type="term" value="C:cell outer membrane"/>
    <property type="evidence" value="ECO:0007669"/>
    <property type="project" value="UniProtKB-SubCell"/>
</dbReference>
<keyword evidence="5 7" id="KW-0472">Membrane</keyword>
<dbReference type="InterPro" id="IPR012910">
    <property type="entry name" value="Plug_dom"/>
</dbReference>
<name>A0A3L7ZRU8_PARDI</name>
<feature type="domain" description="TonB-dependent receptor plug" evidence="9">
    <location>
        <begin position="117"/>
        <end position="222"/>
    </location>
</feature>
<dbReference type="InterPro" id="IPR008969">
    <property type="entry name" value="CarboxyPept-like_regulatory"/>
</dbReference>
<dbReference type="SUPFAM" id="SSF49464">
    <property type="entry name" value="Carboxypeptidase regulatory domain-like"/>
    <property type="match status" value="1"/>
</dbReference>
<reference evidence="11 13" key="2">
    <citation type="submission" date="2019-04" db="EMBL/GenBank/DDBJ databases">
        <title>Microbes associate with the intestines of laboratory mice.</title>
        <authorList>
            <person name="Navarre W."/>
            <person name="Wong E."/>
            <person name="Huang K."/>
            <person name="Tropini C."/>
            <person name="Ng K."/>
            <person name="Yu B."/>
        </authorList>
    </citation>
    <scope>NUCLEOTIDE SEQUENCE [LARGE SCALE GENOMIC DNA]</scope>
    <source>
        <strain evidence="11 13">NM39_I3</strain>
    </source>
</reference>
<dbReference type="EMBL" id="RAYI01000028">
    <property type="protein sequence ID" value="RLT72780.1"/>
    <property type="molecule type" value="Genomic_DNA"/>
</dbReference>
<keyword evidence="3 7" id="KW-1134">Transmembrane beta strand</keyword>
<evidence type="ECO:0000256" key="5">
    <source>
        <dbReference type="ARBA" id="ARBA00023136"/>
    </source>
</evidence>
<proteinExistence type="inferred from homology"/>
<accession>A0A3L7ZRU8</accession>
<evidence type="ECO:0000313" key="11">
    <source>
        <dbReference type="EMBL" id="TGY54430.1"/>
    </source>
</evidence>
<dbReference type="Gene3D" id="2.170.130.10">
    <property type="entry name" value="TonB-dependent receptor, plug domain"/>
    <property type="match status" value="1"/>
</dbReference>
<evidence type="ECO:0000313" key="12">
    <source>
        <dbReference type="Proteomes" id="UP000278164"/>
    </source>
</evidence>
<dbReference type="InterPro" id="IPR023997">
    <property type="entry name" value="TonB-dep_OMP_SusC/RagA_CS"/>
</dbReference>
<protein>
    <submittedName>
        <fullName evidence="10">TonB-dependent receptor</fullName>
    </submittedName>
</protein>
<evidence type="ECO:0000259" key="9">
    <source>
        <dbReference type="Pfam" id="PF07715"/>
    </source>
</evidence>
<dbReference type="FunFam" id="2.60.40.1120:FF:000003">
    <property type="entry name" value="Outer membrane protein Omp121"/>
    <property type="match status" value="1"/>
</dbReference>
<dbReference type="InterPro" id="IPR039426">
    <property type="entry name" value="TonB-dep_rcpt-like"/>
</dbReference>
<keyword evidence="8" id="KW-0732">Signal</keyword>
<organism evidence="10 12">
    <name type="scientific">Parabacteroides distasonis</name>
    <dbReference type="NCBI Taxonomy" id="823"/>
    <lineage>
        <taxon>Bacteria</taxon>
        <taxon>Pseudomonadati</taxon>
        <taxon>Bacteroidota</taxon>
        <taxon>Bacteroidia</taxon>
        <taxon>Bacteroidales</taxon>
        <taxon>Tannerellaceae</taxon>
        <taxon>Parabacteroides</taxon>
    </lineage>
</organism>
<dbReference type="NCBIfam" id="TIGR04057">
    <property type="entry name" value="SusC_RagA_signa"/>
    <property type="match status" value="1"/>
</dbReference>
<keyword evidence="10" id="KW-0675">Receptor</keyword>
<dbReference type="InterPro" id="IPR037066">
    <property type="entry name" value="Plug_dom_sf"/>
</dbReference>
<dbReference type="OrthoDB" id="1109192at2"/>
<evidence type="ECO:0000313" key="13">
    <source>
        <dbReference type="Proteomes" id="UP000310032"/>
    </source>
</evidence>
<evidence type="ECO:0000256" key="8">
    <source>
        <dbReference type="SAM" id="SignalP"/>
    </source>
</evidence>
<dbReference type="PROSITE" id="PS52016">
    <property type="entry name" value="TONB_DEPENDENT_REC_3"/>
    <property type="match status" value="1"/>
</dbReference>
<keyword evidence="6 7" id="KW-0998">Cell outer membrane</keyword>
<evidence type="ECO:0000313" key="10">
    <source>
        <dbReference type="EMBL" id="RLT72780.1"/>
    </source>
</evidence>
<dbReference type="NCBIfam" id="TIGR04056">
    <property type="entry name" value="OMP_RagA_SusC"/>
    <property type="match status" value="1"/>
</dbReference>
<dbReference type="Pfam" id="PF13715">
    <property type="entry name" value="CarbopepD_reg_2"/>
    <property type="match status" value="1"/>
</dbReference>
<evidence type="ECO:0000256" key="4">
    <source>
        <dbReference type="ARBA" id="ARBA00022692"/>
    </source>
</evidence>
<evidence type="ECO:0000256" key="2">
    <source>
        <dbReference type="ARBA" id="ARBA00022448"/>
    </source>
</evidence>
<dbReference type="AlphaFoldDB" id="A0A3L7ZRU8"/>
<comment type="caution">
    <text evidence="10">The sequence shown here is derived from an EMBL/GenBank/DDBJ whole genome shotgun (WGS) entry which is preliminary data.</text>
</comment>
<dbReference type="Gene3D" id="2.60.40.1120">
    <property type="entry name" value="Carboxypeptidase-like, regulatory domain"/>
    <property type="match status" value="1"/>
</dbReference>
<dbReference type="EMBL" id="SRYM01000069">
    <property type="protein sequence ID" value="TGY54430.1"/>
    <property type="molecule type" value="Genomic_DNA"/>
</dbReference>
<dbReference type="RefSeq" id="WP_121736744.1">
    <property type="nucleotide sequence ID" value="NZ_QXXG01000029.1"/>
</dbReference>
<comment type="subcellular location">
    <subcellularLocation>
        <location evidence="1 7">Cell outer membrane</location>
        <topology evidence="1 7">Multi-pass membrane protein</topology>
    </subcellularLocation>
</comment>
<keyword evidence="4 7" id="KW-0812">Transmembrane</keyword>
<feature type="signal peptide" evidence="8">
    <location>
        <begin position="1"/>
        <end position="20"/>
    </location>
</feature>
<dbReference type="Gene3D" id="2.40.170.20">
    <property type="entry name" value="TonB-dependent receptor, beta-barrel domain"/>
    <property type="match status" value="1"/>
</dbReference>
<sequence>MKKNLLLLMLALLLPAFMYGQEQTVSGTVQDTYNMGVPGASIVEKGTTNGTITDFDGNYTLIVSNKNATLVFSFIGYKTQEIPVAGKTKVDVILQENAEQLDEVVVTGYGSSQKRATLTTSISKLDNAVLENAAMANAGQSLQGTVSGLRVVNTTGKPGADPNIVLRGGATLTGKDNGALVVVDGIVRSSLADVNPADIESIQVLKDAASTAIYGARANGGVILVTTKRGKEGAAQVTYKFKGGANFSRYGYDFLNAEDYIYYNRLGYKRTGRSGIDNQAGYGIGNNLYDIHYLNDDTRHLTNEGWSSMTDPYDESQTILFKDHSGKAKEATFKDPSFTQDHYLSFTGGNDKGAFAASLGYYKEDGMVRGTSYERFSGTLNGSYKVLPFLTINGGVTYTWSRSPELWASGLSNASVFYRTLSQRPTWNPWNEDGSPASGIGTADGNPQYYLDKMTQTNGTRRNTYNMGFTADLIPKKLILNGNASLYHVDGQQERFNKAYQFQTAVNPNTVREAYAKVTKSNQQQLNATLTYTDTFNEKHNLEAMVGGEYFNYHYFLFEATTQNSPSDDIPTLNAGSNRTKTTSKKEGYRILSGFARVNYNYDYRYLLSVVARYDGISKLSDNRWGFFPGISAGWNIHEEAFFKESNLANIVNNLKPRLSWGVNGNVNGLGYYDVYGTYAQVDKNYDSGVGFYNNKLINGGLKWEQSQSFEAGLDIGFFNNRLSFILDYYNRTTKNLLTDLDLPLYTGYSSIKTNFGTLRNQGFEMEVKGHILENVKGWSWELTANLSTVANKVVKLPANGNDKNRQGGQLVWDPKQGKEVWVGGLQEGGKLGDMFGYKQDHIFKDWNDVKANANNRYDAVGELYGPAAYAALADKTGKQQIEPGDVCWADLNGDGVINTLDRIKVGNMFPNVTGGFSTTISWKDLSLYARFDYALGHTLYNDLAARSLGQYQGSFNIIDMVKQTWSETNTDTDLPKFYYADQLSKKNITRSNNAGANTDNNSSRFYEKADYLACREITLTWTLPKRWTSKAYMQNASIYVTGQNLFYVTGYTGTSPEPALIKYQDSSNGTANMGVDDGRYPTPRTVLLGVSVTF</sequence>
<evidence type="ECO:0000256" key="7">
    <source>
        <dbReference type="PROSITE-ProRule" id="PRU01360"/>
    </source>
</evidence>
<comment type="similarity">
    <text evidence="7">Belongs to the TonB-dependent receptor family.</text>
</comment>
<feature type="chain" id="PRO_5036084013" evidence="8">
    <location>
        <begin position="21"/>
        <end position="1095"/>
    </location>
</feature>
<gene>
    <name evidence="10" type="ORF">D7V78_14145</name>
    <name evidence="11" type="ORF">E5342_17200</name>
</gene>
<evidence type="ECO:0000256" key="1">
    <source>
        <dbReference type="ARBA" id="ARBA00004571"/>
    </source>
</evidence>
<reference evidence="10 12" key="1">
    <citation type="submission" date="2018-09" db="EMBL/GenBank/DDBJ databases">
        <title>Murine metabolic-syndrome-specific gut microbial biobank.</title>
        <authorList>
            <person name="Liu C."/>
        </authorList>
    </citation>
    <scope>NUCLEOTIDE SEQUENCE [LARGE SCALE GENOMIC DNA]</scope>
    <source>
        <strain evidence="10 12">8-P5</strain>
    </source>
</reference>
<keyword evidence="2 7" id="KW-0813">Transport</keyword>
<dbReference type="Proteomes" id="UP000278164">
    <property type="component" value="Unassembled WGS sequence"/>
</dbReference>
<dbReference type="Pfam" id="PF07715">
    <property type="entry name" value="Plug"/>
    <property type="match status" value="1"/>
</dbReference>
<dbReference type="SUPFAM" id="SSF56935">
    <property type="entry name" value="Porins"/>
    <property type="match status" value="1"/>
</dbReference>
<dbReference type="InterPro" id="IPR036942">
    <property type="entry name" value="Beta-barrel_TonB_sf"/>
</dbReference>
<dbReference type="Proteomes" id="UP000310032">
    <property type="component" value="Unassembled WGS sequence"/>
</dbReference>
<evidence type="ECO:0000256" key="3">
    <source>
        <dbReference type="ARBA" id="ARBA00022452"/>
    </source>
</evidence>
<evidence type="ECO:0000256" key="6">
    <source>
        <dbReference type="ARBA" id="ARBA00023237"/>
    </source>
</evidence>
<dbReference type="InterPro" id="IPR023996">
    <property type="entry name" value="TonB-dep_OMP_SusC/RagA"/>
</dbReference>